<keyword evidence="1" id="KW-0472">Membrane</keyword>
<keyword evidence="1" id="KW-0812">Transmembrane</keyword>
<name>A0A2S7WMY5_9FLAO</name>
<keyword evidence="1" id="KW-1133">Transmembrane helix</keyword>
<sequence length="178" mass="20660">MKKSTENNNKKSFLKEGFKSDISKHHKDYLGTGIPEDYFAKSKISILDKIKEEARVEEEQPKKQLVFYMRPQFKYIAAASLVFILSLTVWLQNFDTKEDFNNLKIESLAFEDDILIESLLVDDNDLDAFTDTTLFNEIVVKAELKEQKLDNLILNSLIVEDSLLDNYINEELIETVIL</sequence>
<evidence type="ECO:0000313" key="2">
    <source>
        <dbReference type="EMBL" id="PQJ78621.1"/>
    </source>
</evidence>
<feature type="transmembrane region" description="Helical" evidence="1">
    <location>
        <begin position="73"/>
        <end position="91"/>
    </location>
</feature>
<comment type="caution">
    <text evidence="2">The sequence shown here is derived from an EMBL/GenBank/DDBJ whole genome shotgun (WGS) entry which is preliminary data.</text>
</comment>
<organism evidence="2 3">
    <name type="scientific">Polaribacter porphyrae</name>
    <dbReference type="NCBI Taxonomy" id="1137780"/>
    <lineage>
        <taxon>Bacteria</taxon>
        <taxon>Pseudomonadati</taxon>
        <taxon>Bacteroidota</taxon>
        <taxon>Flavobacteriia</taxon>
        <taxon>Flavobacteriales</taxon>
        <taxon>Flavobacteriaceae</taxon>
    </lineage>
</organism>
<dbReference type="AlphaFoldDB" id="A0A2S7WMY5"/>
<evidence type="ECO:0000256" key="1">
    <source>
        <dbReference type="SAM" id="Phobius"/>
    </source>
</evidence>
<gene>
    <name evidence="2" type="ORF">BTO18_05205</name>
</gene>
<reference evidence="2 3" key="1">
    <citation type="submission" date="2016-12" db="EMBL/GenBank/DDBJ databases">
        <title>Trade-off between light-utilization and light-protection in marine flavobacteria.</title>
        <authorList>
            <person name="Kumagai Y."/>
            <person name="Yoshizawa S."/>
            <person name="Kogure K."/>
            <person name="Iwasaki W."/>
        </authorList>
    </citation>
    <scope>NUCLEOTIDE SEQUENCE [LARGE SCALE GENOMIC DNA]</scope>
    <source>
        <strain evidence="2 3">NBRC 108759</strain>
    </source>
</reference>
<dbReference type="EMBL" id="MSCN01000001">
    <property type="protein sequence ID" value="PQJ78621.1"/>
    <property type="molecule type" value="Genomic_DNA"/>
</dbReference>
<dbReference type="Proteomes" id="UP000238882">
    <property type="component" value="Unassembled WGS sequence"/>
</dbReference>
<accession>A0A2S7WMY5</accession>
<evidence type="ECO:0000313" key="3">
    <source>
        <dbReference type="Proteomes" id="UP000238882"/>
    </source>
</evidence>
<protein>
    <submittedName>
        <fullName evidence="2">Uncharacterized protein</fullName>
    </submittedName>
</protein>
<dbReference type="OrthoDB" id="1360310at2"/>
<dbReference type="RefSeq" id="WP_105015210.1">
    <property type="nucleotide sequence ID" value="NZ_MSCN01000001.1"/>
</dbReference>
<keyword evidence="3" id="KW-1185">Reference proteome</keyword>
<proteinExistence type="predicted"/>